<evidence type="ECO:0000256" key="12">
    <source>
        <dbReference type="ARBA" id="ARBA00032755"/>
    </source>
</evidence>
<dbReference type="InterPro" id="IPR011042">
    <property type="entry name" value="6-blade_b-propeller_TolB-like"/>
</dbReference>
<dbReference type="GO" id="GO:0004139">
    <property type="term" value="F:deoxyribose-phosphate aldolase activity"/>
    <property type="evidence" value="ECO:0007669"/>
    <property type="project" value="UniProtKB-EC"/>
</dbReference>
<name>A0A915NUY5_9BILA</name>
<dbReference type="WBParaSite" id="scf7180000421124.g6347">
    <property type="protein sequence ID" value="scf7180000421124.g6347"/>
    <property type="gene ID" value="scf7180000421124.g6347"/>
</dbReference>
<keyword evidence="8" id="KW-0539">Nucleus</keyword>
<dbReference type="EC" id="4.1.2.4" evidence="5"/>
<sequence>MDSSDYLKNYNLLLEELKADDVLLEIPQALKEEIMEESKRLSKIRSEIVRLITFIDLTTLMGDDTKSRVDDLVNSAINPVKENLQIKCASVCVYPARVLDACNAIKANGNSLTIASVAGGFPSGQYHIESRLLEIQLAIRDGATEIDSVINRAAILENNWKLLFEELVRIREAAKGVKLKIILSVGELGSNKAIYLASMAAMYSGADFIKTSTGKETINATLESAYIMCSAIAQFYKNTNKNVGFKQQIASAGFELVQSLHDNPDVLPPYNKKLVDKCAKQIIDLYNENVRSFMDLKSKTDGSNKENENQVFQLVRIRQVAIDQIKRCSCAYINERMKRIKNMRWKCGGQIPEKVKNNMSEHEHKWLKNYNEITYEFQNEFGKDEENEGEEINGGDGVNLFNYVDPPDKLMVKVRALKDSGQFETSDGITVVLAKGAVHLLPRQDCENLVRKGVLEYTLIVVTAILTALFGVFVYLNEEFEPVVYRLPSPPSLKGPLKSNNYLRNAQMLLKGQILGPESLVVEKDGKKTVIYTGTWDGKLLKIVNGIVEKSLKIKPGKKTFACGATYHTEPKCGRPLGIRRLNERGFIVAEAYSGLYTVDFEKGIVNQIFSNEQTLEEKKCHFANDLDILNGRNDSNSFTVFFSHSSTRWDRRRFMHDFFEGKSTGRLIRVEFDTNLKPKPSVALDGLGFANGVQLHPDGESLLVSECSRARIIRYFHTGPKRGQHSVFTKNLPGFPDNIRISSSGQSFLVGMAAVRHSDQFISFMDFLGAHPWIRWGIVQIIPQRYLTSILTLVAQKYGMVVELDLNGKIIRSYHDPTGTVIQGVSQASDDGDFLYLGSFHADFIGK</sequence>
<dbReference type="GO" id="GO:0016052">
    <property type="term" value="P:carbohydrate catabolic process"/>
    <property type="evidence" value="ECO:0007669"/>
    <property type="project" value="TreeGrafter"/>
</dbReference>
<dbReference type="InterPro" id="IPR013785">
    <property type="entry name" value="Aldolase_TIM"/>
</dbReference>
<reference evidence="19" key="1">
    <citation type="submission" date="2022-11" db="UniProtKB">
        <authorList>
            <consortium name="WormBaseParasite"/>
        </authorList>
    </citation>
    <scope>IDENTIFICATION</scope>
</reference>
<dbReference type="Pfam" id="PF01791">
    <property type="entry name" value="DeoC"/>
    <property type="match status" value="1"/>
</dbReference>
<dbReference type="InterPro" id="IPR002915">
    <property type="entry name" value="DeoC/FbaB/LacD_aldolase"/>
</dbReference>
<comment type="subcellular location">
    <subcellularLocation>
        <location evidence="1">Nucleus</location>
    </subcellularLocation>
</comment>
<dbReference type="Pfam" id="PF05916">
    <property type="entry name" value="Sld5"/>
    <property type="match status" value="1"/>
</dbReference>
<dbReference type="Pfam" id="PF20067">
    <property type="entry name" value="SSL_N"/>
    <property type="match status" value="1"/>
</dbReference>
<evidence type="ECO:0000313" key="19">
    <source>
        <dbReference type="WBParaSite" id="scf7180000421124.g6347"/>
    </source>
</evidence>
<evidence type="ECO:0000256" key="10">
    <source>
        <dbReference type="ARBA" id="ARBA00030870"/>
    </source>
</evidence>
<dbReference type="InterPro" id="IPR036224">
    <property type="entry name" value="GINS_bundle-like_dom_sf"/>
</dbReference>
<dbReference type="InterPro" id="IPR056783">
    <property type="entry name" value="PSF1_C"/>
</dbReference>
<dbReference type="SUPFAM" id="SSF63829">
    <property type="entry name" value="Calcium-dependent phosphotriesterase"/>
    <property type="match status" value="1"/>
</dbReference>
<evidence type="ECO:0000259" key="17">
    <source>
        <dbReference type="Pfam" id="PF24997"/>
    </source>
</evidence>
<keyword evidence="18" id="KW-1185">Reference proteome</keyword>
<dbReference type="PANTHER" id="PTHR10889">
    <property type="entry name" value="DEOXYRIBOSE-PHOSPHATE ALDOLASE"/>
    <property type="match status" value="1"/>
</dbReference>
<evidence type="ECO:0000313" key="18">
    <source>
        <dbReference type="Proteomes" id="UP000887560"/>
    </source>
</evidence>
<dbReference type="InterPro" id="IPR005339">
    <property type="entry name" value="GINS_Psf1"/>
</dbReference>
<evidence type="ECO:0000256" key="4">
    <source>
        <dbReference type="ARBA" id="ARBA00009473"/>
    </source>
</evidence>
<evidence type="ECO:0000256" key="2">
    <source>
        <dbReference type="ARBA" id="ARBA00004816"/>
    </source>
</evidence>
<dbReference type="GO" id="GO:0000811">
    <property type="term" value="C:GINS complex"/>
    <property type="evidence" value="ECO:0007669"/>
    <property type="project" value="InterPro"/>
</dbReference>
<dbReference type="Gene3D" id="2.120.10.30">
    <property type="entry name" value="TolB, C-terminal domain"/>
    <property type="match status" value="1"/>
</dbReference>
<dbReference type="InterPro" id="IPR018119">
    <property type="entry name" value="Strictosidine_synth_cons-reg"/>
</dbReference>
<dbReference type="CDD" id="cd11710">
    <property type="entry name" value="GINS_A_psf1"/>
    <property type="match status" value="1"/>
</dbReference>
<dbReference type="PANTHER" id="PTHR10889:SF3">
    <property type="entry name" value="DEOXYRIBOSE-PHOSPHATE ALDOLASE"/>
    <property type="match status" value="1"/>
</dbReference>
<dbReference type="Pfam" id="PF24997">
    <property type="entry name" value="PSF1_C"/>
    <property type="match status" value="1"/>
</dbReference>
<keyword evidence="14" id="KW-1133">Transmembrane helix</keyword>
<dbReference type="Gene3D" id="1.20.58.1030">
    <property type="match status" value="1"/>
</dbReference>
<keyword evidence="14" id="KW-0472">Membrane</keyword>
<dbReference type="GO" id="GO:0009264">
    <property type="term" value="P:deoxyribonucleotide catabolic process"/>
    <property type="evidence" value="ECO:0007669"/>
    <property type="project" value="InterPro"/>
</dbReference>
<organism evidence="18 19">
    <name type="scientific">Meloidogyne floridensis</name>
    <dbReference type="NCBI Taxonomy" id="298350"/>
    <lineage>
        <taxon>Eukaryota</taxon>
        <taxon>Metazoa</taxon>
        <taxon>Ecdysozoa</taxon>
        <taxon>Nematoda</taxon>
        <taxon>Chromadorea</taxon>
        <taxon>Rhabditida</taxon>
        <taxon>Tylenchina</taxon>
        <taxon>Tylenchomorpha</taxon>
        <taxon>Tylenchoidea</taxon>
        <taxon>Meloidogynidae</taxon>
        <taxon>Meloidogyninae</taxon>
        <taxon>Meloidogyne</taxon>
    </lineage>
</organism>
<dbReference type="NCBIfam" id="TIGR00126">
    <property type="entry name" value="deoC"/>
    <property type="match status" value="1"/>
</dbReference>
<feature type="domain" description="GINS subunit" evidence="16">
    <location>
        <begin position="309"/>
        <end position="379"/>
    </location>
</feature>
<dbReference type="SMART" id="SM01133">
    <property type="entry name" value="DeoC"/>
    <property type="match status" value="1"/>
</dbReference>
<protein>
    <recommendedName>
        <fullName evidence="5">deoxyribose-phosphate aldolase</fullName>
        <ecNumber evidence="5">4.1.2.4</ecNumber>
    </recommendedName>
    <alternativeName>
        <fullName evidence="12">2-deoxy-D-ribose 5-phosphate aldolase</fullName>
    </alternativeName>
    <alternativeName>
        <fullName evidence="10">GINS complex subunit 1</fullName>
    </alternativeName>
    <alternativeName>
        <fullName evidence="11">Phosphodeoxyriboaldolase</fullName>
    </alternativeName>
</protein>
<evidence type="ECO:0000256" key="5">
    <source>
        <dbReference type="ARBA" id="ARBA00012515"/>
    </source>
</evidence>
<dbReference type="Proteomes" id="UP000887560">
    <property type="component" value="Unplaced"/>
</dbReference>
<accession>A0A915NUY5</accession>
<evidence type="ECO:0000256" key="11">
    <source>
        <dbReference type="ARBA" id="ARBA00031814"/>
    </source>
</evidence>
<dbReference type="InterPro" id="IPR021151">
    <property type="entry name" value="GINS_A"/>
</dbReference>
<evidence type="ECO:0000256" key="13">
    <source>
        <dbReference type="ARBA" id="ARBA00048791"/>
    </source>
</evidence>
<dbReference type="Pfam" id="PF03088">
    <property type="entry name" value="Str_synth"/>
    <property type="match status" value="1"/>
</dbReference>
<evidence type="ECO:0000256" key="3">
    <source>
        <dbReference type="ARBA" id="ARBA00006677"/>
    </source>
</evidence>
<comment type="catalytic activity">
    <reaction evidence="13">
        <text>2-deoxy-D-ribose 5-phosphate = D-glyceraldehyde 3-phosphate + acetaldehyde</text>
        <dbReference type="Rhea" id="RHEA:12821"/>
        <dbReference type="ChEBI" id="CHEBI:15343"/>
        <dbReference type="ChEBI" id="CHEBI:59776"/>
        <dbReference type="ChEBI" id="CHEBI:62877"/>
        <dbReference type="EC" id="4.1.2.4"/>
    </reaction>
</comment>
<proteinExistence type="inferred from homology"/>
<keyword evidence="9" id="KW-0704">Schiff base</keyword>
<dbReference type="InterPro" id="IPR011343">
    <property type="entry name" value="DeoC"/>
</dbReference>
<comment type="pathway">
    <text evidence="2">Carbohydrate degradation; 2-deoxy-D-ribose 1-phosphate degradation; D-glyceraldehyde 3-phosphate and acetaldehyde from 2-deoxy-alpha-D-ribose 1-phosphate: step 2/2.</text>
</comment>
<evidence type="ECO:0000256" key="8">
    <source>
        <dbReference type="ARBA" id="ARBA00023242"/>
    </source>
</evidence>
<comment type="similarity">
    <text evidence="3">Belongs to the GINS1/PSF1 family.</text>
</comment>
<dbReference type="GO" id="GO:0006260">
    <property type="term" value="P:DNA replication"/>
    <property type="evidence" value="ECO:0007669"/>
    <property type="project" value="UniProtKB-KW"/>
</dbReference>
<dbReference type="Gene3D" id="3.20.20.70">
    <property type="entry name" value="Aldolase class I"/>
    <property type="match status" value="1"/>
</dbReference>
<dbReference type="GO" id="GO:0005737">
    <property type="term" value="C:cytoplasm"/>
    <property type="evidence" value="ECO:0007669"/>
    <property type="project" value="InterPro"/>
</dbReference>
<dbReference type="CDD" id="cd00959">
    <property type="entry name" value="DeoC"/>
    <property type="match status" value="1"/>
</dbReference>
<keyword evidence="14" id="KW-0812">Transmembrane</keyword>
<dbReference type="SUPFAM" id="SSF51569">
    <property type="entry name" value="Aldolase"/>
    <property type="match status" value="1"/>
</dbReference>
<feature type="transmembrane region" description="Helical" evidence="14">
    <location>
        <begin position="454"/>
        <end position="476"/>
    </location>
</feature>
<dbReference type="AlphaFoldDB" id="A0A915NUY5"/>
<keyword evidence="6" id="KW-0235">DNA replication</keyword>
<evidence type="ECO:0000259" key="15">
    <source>
        <dbReference type="Pfam" id="PF03088"/>
    </source>
</evidence>
<evidence type="ECO:0000256" key="6">
    <source>
        <dbReference type="ARBA" id="ARBA00022705"/>
    </source>
</evidence>
<comment type="similarity">
    <text evidence="4">Belongs to the DeoC/FbaB aldolase family. DeoC type 2 subfamily.</text>
</comment>
<feature type="domain" description="DNA replication complex GINS protein PSF1 C-terminal" evidence="17">
    <location>
        <begin position="412"/>
        <end position="456"/>
    </location>
</feature>
<keyword evidence="7" id="KW-0456">Lyase</keyword>
<feature type="domain" description="Strictosidine synthase conserved region" evidence="15">
    <location>
        <begin position="637"/>
        <end position="720"/>
    </location>
</feature>
<evidence type="ECO:0000256" key="7">
    <source>
        <dbReference type="ARBA" id="ARBA00023239"/>
    </source>
</evidence>
<evidence type="ECO:0000256" key="14">
    <source>
        <dbReference type="SAM" id="Phobius"/>
    </source>
</evidence>
<dbReference type="SUPFAM" id="SSF158573">
    <property type="entry name" value="GINS helical bundle-like"/>
    <property type="match status" value="1"/>
</dbReference>
<evidence type="ECO:0000256" key="1">
    <source>
        <dbReference type="ARBA" id="ARBA00004123"/>
    </source>
</evidence>
<evidence type="ECO:0000259" key="16">
    <source>
        <dbReference type="Pfam" id="PF05916"/>
    </source>
</evidence>
<dbReference type="CDD" id="cd21696">
    <property type="entry name" value="GINS_B_Psf1"/>
    <property type="match status" value="1"/>
</dbReference>
<evidence type="ECO:0000256" key="9">
    <source>
        <dbReference type="ARBA" id="ARBA00023270"/>
    </source>
</evidence>